<organism evidence="1 2">
    <name type="scientific">Panagrolaimus sp. PS1159</name>
    <dbReference type="NCBI Taxonomy" id="55785"/>
    <lineage>
        <taxon>Eukaryota</taxon>
        <taxon>Metazoa</taxon>
        <taxon>Ecdysozoa</taxon>
        <taxon>Nematoda</taxon>
        <taxon>Chromadorea</taxon>
        <taxon>Rhabditida</taxon>
        <taxon>Tylenchina</taxon>
        <taxon>Panagrolaimomorpha</taxon>
        <taxon>Panagrolaimoidea</taxon>
        <taxon>Panagrolaimidae</taxon>
        <taxon>Panagrolaimus</taxon>
    </lineage>
</organism>
<dbReference type="Proteomes" id="UP000887580">
    <property type="component" value="Unplaced"/>
</dbReference>
<protein>
    <submittedName>
        <fullName evidence="2">Mothers against decapentaplegic homolog</fullName>
    </submittedName>
</protein>
<proteinExistence type="predicted"/>
<reference evidence="2" key="1">
    <citation type="submission" date="2022-11" db="UniProtKB">
        <authorList>
            <consortium name="WormBaseParasite"/>
        </authorList>
    </citation>
    <scope>IDENTIFICATION</scope>
</reference>
<name>A0AC35GGQ7_9BILA</name>
<accession>A0AC35GGQ7</accession>
<dbReference type="WBParaSite" id="PS1159_v2.g4813.t1">
    <property type="protein sequence ID" value="PS1159_v2.g4813.t1"/>
    <property type="gene ID" value="PS1159_v2.g4813"/>
</dbReference>
<sequence length="626" mass="70667">MTGNTSTAVPTCQFQPDPVNYCSISSMPPPQNFNNSHVSNNFYYNASSIEPQQQFIYPIHHHHQHNSIDTHNIYYQNYTNHQFYDPQQIISHNNVVVDNESFGGYEIPKTSEEIHYELQQPLEMNRKIDQPDEGWSLGGGGDTGQSQSSQPQIDPCTQVVQVLQCYHQGGEEPEFVRKAIESLVKKLKDKRTELDALISAVTSGGKEQTSCVTIQRSLDGRLQVAGRKGVPHVVYARIWRWPNVNKNELQKIDICSIPNEHQDLICINPFHYERVVSSGYGNIDLSSLNQRQNTGMDYQSGYSMEGSPSILPPFGHSQNQIYPGKDQTMNAMHPSSNQSMPGYSGDLSTSYPRNSSLGLMLPNKLSTLFIGEWKPQPYLPENGPLLERYAALRYIMQNDTTPISYKCDFLLSDWCSISYYELDTQISETFNIPLQQSEIIVDGGMDPGGTRLGRICLGALSNVHRTEASERARMGIGKGIKLKYHQDGSVILECLSEKGVFLRSNYMDFENNVIYGSTVHKFSPGASKKIFDLKWAYTEMYEQRRAAQRAYEEQQHAIAGSHATPNILDRSVVGVDDLRRVCCTIAISFVKGWGAGYTRPSIKETPCWIELQLHRPLQLLNNLLQT</sequence>
<evidence type="ECO:0000313" key="1">
    <source>
        <dbReference type="Proteomes" id="UP000887580"/>
    </source>
</evidence>
<evidence type="ECO:0000313" key="2">
    <source>
        <dbReference type="WBParaSite" id="PS1159_v2.g4813.t1"/>
    </source>
</evidence>